<keyword evidence="3" id="KW-1185">Reference proteome</keyword>
<sequence>MTDPRYTLTQDDFPKDGLQFSETRRSLPMALLMAREAVMERFRPMLHALELTEQQWRVLRVLQESPGSDATLLARKACILAPSLTRMLKALEARTLITIARDPSDARRMILSLSEEGHALLKGAAQDSARLYGEIETAIGRERLHHLLDEIEALLDRLE</sequence>
<dbReference type="PANTHER" id="PTHR33164">
    <property type="entry name" value="TRANSCRIPTIONAL REGULATOR, MARR FAMILY"/>
    <property type="match status" value="1"/>
</dbReference>
<gene>
    <name evidence="2" type="primary">hpaR</name>
    <name evidence="2" type="ORF">VK792_14530</name>
</gene>
<dbReference type="PANTHER" id="PTHR33164:SF13">
    <property type="entry name" value="4-HYDROXYPHENYLACETATE CATABOLISM PROTEIN"/>
    <property type="match status" value="1"/>
</dbReference>
<dbReference type="InterPro" id="IPR012712">
    <property type="entry name" value="HpaR/FarR"/>
</dbReference>
<dbReference type="EMBL" id="JAYLLH010000023">
    <property type="protein sequence ID" value="MEC3862506.1"/>
    <property type="molecule type" value="Genomic_DNA"/>
</dbReference>
<proteinExistence type="predicted"/>
<dbReference type="SMART" id="SM00347">
    <property type="entry name" value="HTH_MARR"/>
    <property type="match status" value="1"/>
</dbReference>
<dbReference type="PROSITE" id="PS50995">
    <property type="entry name" value="HTH_MARR_2"/>
    <property type="match status" value="1"/>
</dbReference>
<dbReference type="SUPFAM" id="SSF46785">
    <property type="entry name" value="Winged helix' DNA-binding domain"/>
    <property type="match status" value="1"/>
</dbReference>
<dbReference type="InterPro" id="IPR039422">
    <property type="entry name" value="MarR/SlyA-like"/>
</dbReference>
<dbReference type="InterPro" id="IPR000835">
    <property type="entry name" value="HTH_MarR-typ"/>
</dbReference>
<organism evidence="2 3">
    <name type="scientific">Mesobacterium hydrothermale</name>
    <dbReference type="NCBI Taxonomy" id="3111907"/>
    <lineage>
        <taxon>Bacteria</taxon>
        <taxon>Pseudomonadati</taxon>
        <taxon>Pseudomonadota</taxon>
        <taxon>Alphaproteobacteria</taxon>
        <taxon>Rhodobacterales</taxon>
        <taxon>Roseobacteraceae</taxon>
        <taxon>Mesobacterium</taxon>
    </lineage>
</organism>
<accession>A0ABU6HKV2</accession>
<dbReference type="Gene3D" id="1.10.10.10">
    <property type="entry name" value="Winged helix-like DNA-binding domain superfamily/Winged helix DNA-binding domain"/>
    <property type="match status" value="1"/>
</dbReference>
<dbReference type="Proteomes" id="UP001348149">
    <property type="component" value="Unassembled WGS sequence"/>
</dbReference>
<name>A0ABU6HKV2_9RHOB</name>
<dbReference type="RefSeq" id="WP_326298324.1">
    <property type="nucleotide sequence ID" value="NZ_JAYLLH010000023.1"/>
</dbReference>
<reference evidence="2 3" key="1">
    <citation type="submission" date="2024-01" db="EMBL/GenBank/DDBJ databases">
        <title>Mesobacterium rodlantinim sp. nov., isolated from shallow sea hydrothermal systems off Kueishantao Island.</title>
        <authorList>
            <person name="Su Z."/>
            <person name="Tang K."/>
        </authorList>
    </citation>
    <scope>NUCLEOTIDE SEQUENCE [LARGE SCALE GENOMIC DNA]</scope>
    <source>
        <strain evidence="2 3">TK19101</strain>
    </source>
</reference>
<comment type="caution">
    <text evidence="2">The sequence shown here is derived from an EMBL/GenBank/DDBJ whole genome shotgun (WGS) entry which is preliminary data.</text>
</comment>
<dbReference type="InterPro" id="IPR036390">
    <property type="entry name" value="WH_DNA-bd_sf"/>
</dbReference>
<evidence type="ECO:0000259" key="1">
    <source>
        <dbReference type="PROSITE" id="PS50995"/>
    </source>
</evidence>
<evidence type="ECO:0000313" key="3">
    <source>
        <dbReference type="Proteomes" id="UP001348149"/>
    </source>
</evidence>
<dbReference type="InterPro" id="IPR036388">
    <property type="entry name" value="WH-like_DNA-bd_sf"/>
</dbReference>
<protein>
    <submittedName>
        <fullName evidence="2">Homoprotocatechuate degradation operon regulator HpaR</fullName>
    </submittedName>
</protein>
<feature type="domain" description="HTH marR-type" evidence="1">
    <location>
        <begin position="24"/>
        <end position="159"/>
    </location>
</feature>
<dbReference type="Pfam" id="PF01047">
    <property type="entry name" value="MarR"/>
    <property type="match status" value="1"/>
</dbReference>
<evidence type="ECO:0000313" key="2">
    <source>
        <dbReference type="EMBL" id="MEC3862506.1"/>
    </source>
</evidence>
<dbReference type="NCBIfam" id="TIGR02337">
    <property type="entry name" value="HpaR"/>
    <property type="match status" value="1"/>
</dbReference>